<feature type="transmembrane region" description="Helical" evidence="2">
    <location>
        <begin position="81"/>
        <end position="103"/>
    </location>
</feature>
<feature type="transmembrane region" description="Helical" evidence="2">
    <location>
        <begin position="210"/>
        <end position="231"/>
    </location>
</feature>
<feature type="transmembrane region" description="Helical" evidence="2">
    <location>
        <begin position="134"/>
        <end position="153"/>
    </location>
</feature>
<protein>
    <submittedName>
        <fullName evidence="3">Uncharacterized protein</fullName>
    </submittedName>
</protein>
<organism evidence="3 4">
    <name type="scientific">Pseudozyma flocculosa PF-1</name>
    <dbReference type="NCBI Taxonomy" id="1277687"/>
    <lineage>
        <taxon>Eukaryota</taxon>
        <taxon>Fungi</taxon>
        <taxon>Dikarya</taxon>
        <taxon>Basidiomycota</taxon>
        <taxon>Ustilaginomycotina</taxon>
        <taxon>Ustilaginomycetes</taxon>
        <taxon>Ustilaginales</taxon>
        <taxon>Ustilaginaceae</taxon>
        <taxon>Pseudozyma</taxon>
    </lineage>
</organism>
<dbReference type="EMBL" id="KE361636">
    <property type="protein sequence ID" value="EPQ28104.1"/>
    <property type="molecule type" value="Genomic_DNA"/>
</dbReference>
<feature type="transmembrane region" description="Helical" evidence="2">
    <location>
        <begin position="42"/>
        <end position="61"/>
    </location>
</feature>
<dbReference type="HOGENOM" id="CLU_585404_0_0_1"/>
<keyword evidence="2" id="KW-0472">Membrane</keyword>
<dbReference type="GeneID" id="19318535"/>
<sequence length="436" mass="48547">MSLQTLTVTAVPAFQTGLVPDNGRNIPHDLIVTSVKKVNSTLPFLLTAAMGLGIIVADWSLHLPWEWRLLRTRSRWKLSHLAYFCSRIGGFSLAITAVLHQFVGNFAPDAEEMGRDRWHNADFACSSVKKASNVFAVLSIAGSTGILLLRCLALWRFNRAVMVPLCLLWLATPVFIFVNVFNLNSKSQANGLYACQNIPPRLRAHPVLSYVPWFVLPVFDSTILVLSLVGLHRATAKRTASKLERMFRFDNLLYYVVSLILVLPIPIYYLAVGRDGRMWPYTNLYITLSSALSCRIFINLWKAIGQELASANTYTRSRDTAADDDAYSTQRRTHGANSLGVPTVELRAHRSAMTNRSQLTDDEGDDGELGIPSDFDNQEASSSDKKDPSVTTENKVQHHRVVPQWTDVDPDLAFSLRGAQMLDDVEKNGPGLQSSP</sequence>
<keyword evidence="2" id="KW-1133">Transmembrane helix</keyword>
<proteinExistence type="predicted"/>
<dbReference type="AlphaFoldDB" id="A0A061H6L7"/>
<name>A0A061H6L7_9BASI</name>
<evidence type="ECO:0000256" key="2">
    <source>
        <dbReference type="SAM" id="Phobius"/>
    </source>
</evidence>
<dbReference type="eggNOG" id="ENOG502RDXM">
    <property type="taxonomic scope" value="Eukaryota"/>
</dbReference>
<dbReference type="Proteomes" id="UP000053664">
    <property type="component" value="Unassembled WGS sequence"/>
</dbReference>
<feature type="region of interest" description="Disordered" evidence="1">
    <location>
        <begin position="319"/>
        <end position="408"/>
    </location>
</feature>
<keyword evidence="2" id="KW-0812">Transmembrane</keyword>
<gene>
    <name evidence="3" type="ORF">PFL1_04431</name>
</gene>
<evidence type="ECO:0000256" key="1">
    <source>
        <dbReference type="SAM" id="MobiDB-lite"/>
    </source>
</evidence>
<dbReference type="RefSeq" id="XP_007880147.1">
    <property type="nucleotide sequence ID" value="XM_007881956.1"/>
</dbReference>
<feature type="transmembrane region" description="Helical" evidence="2">
    <location>
        <begin position="160"/>
        <end position="181"/>
    </location>
</feature>
<dbReference type="KEGG" id="pfp:PFL1_04431"/>
<accession>A0A061H6L7</accession>
<dbReference type="OrthoDB" id="2549021at2759"/>
<evidence type="ECO:0000313" key="4">
    <source>
        <dbReference type="Proteomes" id="UP000053664"/>
    </source>
</evidence>
<feature type="transmembrane region" description="Helical" evidence="2">
    <location>
        <begin position="252"/>
        <end position="272"/>
    </location>
</feature>
<evidence type="ECO:0000313" key="3">
    <source>
        <dbReference type="EMBL" id="EPQ28104.1"/>
    </source>
</evidence>
<reference evidence="3 4" key="1">
    <citation type="journal article" date="2013" name="Plant Cell">
        <title>The transition from a phytopathogenic smut ancestor to an anamorphic biocontrol agent deciphered by comparative whole-genome analysis.</title>
        <authorList>
            <person name="Lefebvre F."/>
            <person name="Joly D.L."/>
            <person name="Labbe C."/>
            <person name="Teichmann B."/>
            <person name="Linning R."/>
            <person name="Belzile F."/>
            <person name="Bakkeren G."/>
            <person name="Belanger R.R."/>
        </authorList>
    </citation>
    <scope>NUCLEOTIDE SEQUENCE [LARGE SCALE GENOMIC DNA]</scope>
    <source>
        <strain evidence="3 4">PF-1</strain>
    </source>
</reference>